<evidence type="ECO:0000256" key="2">
    <source>
        <dbReference type="ARBA" id="ARBA00004936"/>
    </source>
</evidence>
<dbReference type="EC" id="2.7.8.-" evidence="11"/>
<dbReference type="Gene3D" id="3.40.720.10">
    <property type="entry name" value="Alkaline Phosphatase, subunit A"/>
    <property type="match status" value="1"/>
</dbReference>
<dbReference type="CDD" id="cd16015">
    <property type="entry name" value="LTA_synthase"/>
    <property type="match status" value="1"/>
</dbReference>
<dbReference type="InterPro" id="IPR012160">
    <property type="entry name" value="LtaS-like"/>
</dbReference>
<evidence type="ECO:0000256" key="4">
    <source>
        <dbReference type="ARBA" id="ARBA00022475"/>
    </source>
</evidence>
<evidence type="ECO:0000313" key="11">
    <source>
        <dbReference type="EMBL" id="MFD1737330.1"/>
    </source>
</evidence>
<dbReference type="Pfam" id="PF00884">
    <property type="entry name" value="Sulfatase"/>
    <property type="match status" value="1"/>
</dbReference>
<dbReference type="InterPro" id="IPR017850">
    <property type="entry name" value="Alkaline_phosphatase_core_sf"/>
</dbReference>
<dbReference type="Gene3D" id="3.30.1120.170">
    <property type="match status" value="1"/>
</dbReference>
<evidence type="ECO:0000256" key="1">
    <source>
        <dbReference type="ARBA" id="ARBA00004651"/>
    </source>
</evidence>
<evidence type="ECO:0000256" key="5">
    <source>
        <dbReference type="ARBA" id="ARBA00022692"/>
    </source>
</evidence>
<gene>
    <name evidence="11" type="ORF">ACFSCX_12270</name>
</gene>
<evidence type="ECO:0000256" key="6">
    <source>
        <dbReference type="ARBA" id="ARBA00022989"/>
    </source>
</evidence>
<comment type="subcellular location">
    <subcellularLocation>
        <location evidence="1">Cell membrane</location>
        <topology evidence="1">Multi-pass membrane protein</topology>
    </subcellularLocation>
</comment>
<dbReference type="SUPFAM" id="SSF53649">
    <property type="entry name" value="Alkaline phosphatase-like"/>
    <property type="match status" value="1"/>
</dbReference>
<protein>
    <submittedName>
        <fullName evidence="11">LTA synthase family protein</fullName>
        <ecNumber evidence="11">2.7.8.-</ecNumber>
    </submittedName>
</protein>
<feature type="transmembrane region" description="Helical" evidence="9">
    <location>
        <begin position="47"/>
        <end position="68"/>
    </location>
</feature>
<proteinExistence type="inferred from homology"/>
<dbReference type="InterPro" id="IPR000917">
    <property type="entry name" value="Sulfatase_N"/>
</dbReference>
<dbReference type="Proteomes" id="UP001597214">
    <property type="component" value="Unassembled WGS sequence"/>
</dbReference>
<keyword evidence="7 8" id="KW-0472">Membrane</keyword>
<evidence type="ECO:0000313" key="12">
    <source>
        <dbReference type="Proteomes" id="UP001597214"/>
    </source>
</evidence>
<feature type="transmembrane region" description="Helical" evidence="9">
    <location>
        <begin position="16"/>
        <end position="35"/>
    </location>
</feature>
<keyword evidence="12" id="KW-1185">Reference proteome</keyword>
<dbReference type="PANTHER" id="PTHR47371:SF3">
    <property type="entry name" value="PHOSPHOGLYCEROL TRANSFERASE I"/>
    <property type="match status" value="1"/>
</dbReference>
<organism evidence="11 12">
    <name type="scientific">Bacillus salitolerans</name>
    <dbReference type="NCBI Taxonomy" id="1437434"/>
    <lineage>
        <taxon>Bacteria</taxon>
        <taxon>Bacillati</taxon>
        <taxon>Bacillota</taxon>
        <taxon>Bacilli</taxon>
        <taxon>Bacillales</taxon>
        <taxon>Bacillaceae</taxon>
        <taxon>Bacillus</taxon>
    </lineage>
</organism>
<feature type="transmembrane region" description="Helical" evidence="9">
    <location>
        <begin position="160"/>
        <end position="177"/>
    </location>
</feature>
<accession>A0ABW4LQ67</accession>
<evidence type="ECO:0000256" key="3">
    <source>
        <dbReference type="ARBA" id="ARBA00009983"/>
    </source>
</evidence>
<comment type="caution">
    <text evidence="11">The sequence shown here is derived from an EMBL/GenBank/DDBJ whole genome shotgun (WGS) entry which is preliminary data.</text>
</comment>
<dbReference type="InterPro" id="IPR050448">
    <property type="entry name" value="OpgB/LTA_synthase_biosynth"/>
</dbReference>
<sequence length="642" mass="74533">MKLYQTIHNKLNQPSYLFFGVSFLLWFKTVLTQFGEFNLDLNNQTQIFLVIINPLGSILLLLGISFLIQDKYFVKMLLLLQFLLSFILYANVLYYRFYSDFITLPTLLQTKNFHDLGGSIFALSNPYDPLFFIDTFLWVVLITSQLKGFPKRSFKRSNKITIFATAILLISLTIGLAESDRPQLLKRMFDRNYIVKYLGMYNYVFYDVVQSTLTSTQRAMAESDDITEIIHYTNSIHAEPNPTYFGVGKGFNVIYVHLESLQSFIIDYKINGEEVTPFLNSLKKESDTFYFDNFFHQTAQGKTSDAEFIIDNSLYGLPQGAVFTTKGLNTYQAAPAILKQHGYTSAVFHGNNKSFWNRDVIYKSFGYDHFFDSSYYDMAPDNVVNYGLKDKPFFKQSMPFLEELSQPFYAKLITLSNHYPYPIAEEEATIQPYNSGDRSVDHYFQTARYLDEALSQFFNQLKQNGLYESSIIILYGDHYGISDNHKRAMELVLGEEVTSFTFSQLQRVPLFIRIPGVKGELMHDFSGQIDLLPTLLHLLGVESKEFVLFGTDLFSSEHRELIPFRNGNFVSPNFTRVNNKFYDTATGYPIIRNDLLSEMERKVKYQLELSDRLVNRDLLRFYTPEGFTPVNRLMYNYQNPKE</sequence>
<evidence type="ECO:0000259" key="10">
    <source>
        <dbReference type="Pfam" id="PF00884"/>
    </source>
</evidence>
<evidence type="ECO:0000256" key="9">
    <source>
        <dbReference type="SAM" id="Phobius"/>
    </source>
</evidence>
<comment type="pathway">
    <text evidence="2">Cell wall biogenesis; lipoteichoic acid biosynthesis.</text>
</comment>
<feature type="transmembrane region" description="Helical" evidence="9">
    <location>
        <begin position="77"/>
        <end position="97"/>
    </location>
</feature>
<evidence type="ECO:0000256" key="8">
    <source>
        <dbReference type="PIRNR" id="PIRNR005091"/>
    </source>
</evidence>
<dbReference type="PIRSF" id="PIRSF005091">
    <property type="entry name" value="Mmb_sulf_HI1246"/>
    <property type="match status" value="1"/>
</dbReference>
<keyword evidence="5 9" id="KW-0812">Transmembrane</keyword>
<name>A0ABW4LQ67_9BACI</name>
<dbReference type="GO" id="GO:0016740">
    <property type="term" value="F:transferase activity"/>
    <property type="evidence" value="ECO:0007669"/>
    <property type="project" value="UniProtKB-KW"/>
</dbReference>
<evidence type="ECO:0000256" key="7">
    <source>
        <dbReference type="ARBA" id="ARBA00023136"/>
    </source>
</evidence>
<comment type="similarity">
    <text evidence="3 8">Belongs to the LTA synthase family.</text>
</comment>
<dbReference type="EMBL" id="JBHUEM010000020">
    <property type="protein sequence ID" value="MFD1737330.1"/>
    <property type="molecule type" value="Genomic_DNA"/>
</dbReference>
<reference evidence="12" key="1">
    <citation type="journal article" date="2019" name="Int. J. Syst. Evol. Microbiol.">
        <title>The Global Catalogue of Microorganisms (GCM) 10K type strain sequencing project: providing services to taxonomists for standard genome sequencing and annotation.</title>
        <authorList>
            <consortium name="The Broad Institute Genomics Platform"/>
            <consortium name="The Broad Institute Genome Sequencing Center for Infectious Disease"/>
            <person name="Wu L."/>
            <person name="Ma J."/>
        </authorList>
    </citation>
    <scope>NUCLEOTIDE SEQUENCE [LARGE SCALE GENOMIC DNA]</scope>
    <source>
        <strain evidence="12">CCUG 49339</strain>
    </source>
</reference>
<dbReference type="PANTHER" id="PTHR47371">
    <property type="entry name" value="LIPOTEICHOIC ACID SYNTHASE"/>
    <property type="match status" value="1"/>
</dbReference>
<dbReference type="RefSeq" id="WP_377928535.1">
    <property type="nucleotide sequence ID" value="NZ_JBHUEM010000020.1"/>
</dbReference>
<keyword evidence="4 8" id="KW-1003">Cell membrane</keyword>
<keyword evidence="6 9" id="KW-1133">Transmembrane helix</keyword>
<keyword evidence="11" id="KW-0808">Transferase</keyword>
<feature type="domain" description="Sulfatase N-terminal" evidence="10">
    <location>
        <begin position="252"/>
        <end position="541"/>
    </location>
</feature>